<sequence length="167" mass="19196">MSLEEKIVANRQKRNLLQMHEQLKESGLQNSVVKPIYYPESGTLLDLVLKNMNGSVWQKHFYTLPSSDCENKIYEHLAQLSKQEETMICFFPDYSPQVNDVISDLPILEISANKVEAWYKFAKGSGLHFFLCSSMDLRKGIVLDVYEADPVVHRTAGAVCDLYFWEV</sequence>
<gene>
    <name evidence="1" type="ORF">PX653_21315</name>
</gene>
<organism evidence="1 2">
    <name type="scientific">Pseudoduganella chitinolytica</name>
    <dbReference type="NCBI Taxonomy" id="34070"/>
    <lineage>
        <taxon>Bacteria</taxon>
        <taxon>Pseudomonadati</taxon>
        <taxon>Pseudomonadota</taxon>
        <taxon>Betaproteobacteria</taxon>
        <taxon>Burkholderiales</taxon>
        <taxon>Oxalobacteraceae</taxon>
        <taxon>Telluria group</taxon>
        <taxon>Pseudoduganella</taxon>
    </lineage>
</organism>
<keyword evidence="2" id="KW-1185">Reference proteome</keyword>
<accession>A0ABY8B820</accession>
<name>A0ABY8B820_9BURK</name>
<dbReference type="Proteomes" id="UP001216510">
    <property type="component" value="Chromosome"/>
</dbReference>
<proteinExistence type="predicted"/>
<evidence type="ECO:0000313" key="2">
    <source>
        <dbReference type="Proteomes" id="UP001216510"/>
    </source>
</evidence>
<protein>
    <submittedName>
        <fullName evidence="1">Uncharacterized protein</fullName>
    </submittedName>
</protein>
<dbReference type="RefSeq" id="WP_277414712.1">
    <property type="nucleotide sequence ID" value="NZ_CP119083.1"/>
</dbReference>
<dbReference type="EMBL" id="CP119083">
    <property type="protein sequence ID" value="WEF31945.1"/>
    <property type="molecule type" value="Genomic_DNA"/>
</dbReference>
<reference evidence="1 2" key="1">
    <citation type="submission" date="2023-02" db="EMBL/GenBank/DDBJ databases">
        <title>Gemone sequence of Telluria chitinolytica ACM 3522T.</title>
        <authorList>
            <person name="Frediansyah A."/>
            <person name="Miess H."/>
            <person name="Gross H."/>
        </authorList>
    </citation>
    <scope>NUCLEOTIDE SEQUENCE [LARGE SCALE GENOMIC DNA]</scope>
    <source>
        <strain evidence="1 2">ACM 3522</strain>
    </source>
</reference>
<evidence type="ECO:0000313" key="1">
    <source>
        <dbReference type="EMBL" id="WEF31945.1"/>
    </source>
</evidence>